<evidence type="ECO:0000313" key="3">
    <source>
        <dbReference type="Proteomes" id="UP001056708"/>
    </source>
</evidence>
<dbReference type="CDD" id="cd16376">
    <property type="entry name" value="Avd_like"/>
    <property type="match status" value="1"/>
</dbReference>
<name>A0ABY5APW5_9CYAN</name>
<gene>
    <name evidence="2" type="primary">avd</name>
    <name evidence="2" type="ORF">NEA10_00520</name>
</gene>
<dbReference type="SUPFAM" id="SSF158446">
    <property type="entry name" value="IVS-encoded protein-like"/>
    <property type="match status" value="1"/>
</dbReference>
<sequence length="96" mass="11375">MPLLNRLPRDHKFALGDRMVASLYDMMEGLIEARYVSQKLDILLPLRGKLDILRYQTRLLFDFKLVDVKRYENASRQIDEIGKQLSGWIQQQQKKP</sequence>
<dbReference type="Proteomes" id="UP001056708">
    <property type="component" value="Chromosome"/>
</dbReference>
<dbReference type="NCBIfam" id="NF033474">
    <property type="entry name" value="DivGenRetAVD"/>
    <property type="match status" value="1"/>
</dbReference>
<dbReference type="InterPro" id="IPR036583">
    <property type="entry name" value="23S_rRNA_IVS_sf"/>
</dbReference>
<evidence type="ECO:0000259" key="1">
    <source>
        <dbReference type="Pfam" id="PF22296"/>
    </source>
</evidence>
<dbReference type="InterPro" id="IPR055360">
    <property type="entry name" value="bAvd"/>
</dbReference>
<feature type="domain" description="bAvd-like" evidence="1">
    <location>
        <begin position="2"/>
        <end position="91"/>
    </location>
</feature>
<evidence type="ECO:0000313" key="2">
    <source>
        <dbReference type="EMBL" id="USR91260.1"/>
    </source>
</evidence>
<accession>A0ABY5APW5</accession>
<proteinExistence type="predicted"/>
<dbReference type="Pfam" id="PF22296">
    <property type="entry name" value="bAvd"/>
    <property type="match status" value="1"/>
</dbReference>
<keyword evidence="3" id="KW-1185">Reference proteome</keyword>
<protein>
    <submittedName>
        <fullName evidence="2">Diversity-generating retroelement protein Avd</fullName>
    </submittedName>
</protein>
<dbReference type="Gene3D" id="1.20.1440.60">
    <property type="entry name" value="23S rRNA-intervening sequence"/>
    <property type="match status" value="1"/>
</dbReference>
<organism evidence="2 3">
    <name type="scientific">Phormidium yuhuli AB48</name>
    <dbReference type="NCBI Taxonomy" id="2940671"/>
    <lineage>
        <taxon>Bacteria</taxon>
        <taxon>Bacillati</taxon>
        <taxon>Cyanobacteriota</taxon>
        <taxon>Cyanophyceae</taxon>
        <taxon>Oscillatoriophycideae</taxon>
        <taxon>Oscillatoriales</taxon>
        <taxon>Oscillatoriaceae</taxon>
        <taxon>Phormidium</taxon>
        <taxon>Phormidium yuhuli</taxon>
    </lineage>
</organism>
<reference evidence="2" key="1">
    <citation type="submission" date="2022-06" db="EMBL/GenBank/DDBJ databases">
        <title>Genome sequence of Phormidium yuhuli AB48 isolated from an industrial photobioreactor environment.</title>
        <authorList>
            <person name="Qiu Y."/>
            <person name="Noonan A.J.C."/>
            <person name="Dofher K."/>
            <person name="Koch M."/>
            <person name="Kieft B."/>
            <person name="Lin X."/>
            <person name="Ziels R.M."/>
            <person name="Hallam S.J."/>
        </authorList>
    </citation>
    <scope>NUCLEOTIDE SEQUENCE</scope>
    <source>
        <strain evidence="2">AB48</strain>
    </source>
</reference>
<dbReference type="EMBL" id="CP098611">
    <property type="protein sequence ID" value="USR91260.1"/>
    <property type="molecule type" value="Genomic_DNA"/>
</dbReference>